<gene>
    <name evidence="4" type="ORF">BN869_000008018_1</name>
</gene>
<name>A0A0B7KAN0_BIOOC</name>
<comment type="similarity">
    <text evidence="1 2">Belongs to the iron/ascorbate-dependent oxidoreductase family.</text>
</comment>
<evidence type="ECO:0000256" key="2">
    <source>
        <dbReference type="RuleBase" id="RU003682"/>
    </source>
</evidence>
<keyword evidence="2" id="KW-0408">Iron</keyword>
<dbReference type="InterPro" id="IPR005123">
    <property type="entry name" value="Oxoglu/Fe-dep_dioxygenase_dom"/>
</dbReference>
<evidence type="ECO:0000313" key="4">
    <source>
        <dbReference type="EMBL" id="CEO51960.1"/>
    </source>
</evidence>
<dbReference type="InterPro" id="IPR027443">
    <property type="entry name" value="IPNS-like_sf"/>
</dbReference>
<dbReference type="Pfam" id="PF14226">
    <property type="entry name" value="DIOX_N"/>
    <property type="match status" value="1"/>
</dbReference>
<dbReference type="GO" id="GO:0046872">
    <property type="term" value="F:metal ion binding"/>
    <property type="evidence" value="ECO:0007669"/>
    <property type="project" value="UniProtKB-KW"/>
</dbReference>
<dbReference type="Gene3D" id="2.60.120.330">
    <property type="entry name" value="B-lactam Antibiotic, Isopenicillin N Synthase, Chain"/>
    <property type="match status" value="1"/>
</dbReference>
<proteinExistence type="inferred from homology"/>
<dbReference type="Pfam" id="PF03171">
    <property type="entry name" value="2OG-FeII_Oxy"/>
    <property type="match status" value="1"/>
</dbReference>
<evidence type="ECO:0000256" key="1">
    <source>
        <dbReference type="ARBA" id="ARBA00008056"/>
    </source>
</evidence>
<dbReference type="SUPFAM" id="SSF51197">
    <property type="entry name" value="Clavaminate synthase-like"/>
    <property type="match status" value="1"/>
</dbReference>
<keyword evidence="2" id="KW-0479">Metal-binding</keyword>
<dbReference type="InterPro" id="IPR044861">
    <property type="entry name" value="IPNS-like_FE2OG_OXY"/>
</dbReference>
<keyword evidence="2" id="KW-0560">Oxidoreductase</keyword>
<accession>A0A0B7KAN0</accession>
<feature type="domain" description="Fe2OG dioxygenase" evidence="3">
    <location>
        <begin position="166"/>
        <end position="286"/>
    </location>
</feature>
<dbReference type="GO" id="GO:0016491">
    <property type="term" value="F:oxidoreductase activity"/>
    <property type="evidence" value="ECO:0007669"/>
    <property type="project" value="UniProtKB-KW"/>
</dbReference>
<dbReference type="PROSITE" id="PS51471">
    <property type="entry name" value="FE2OG_OXY"/>
    <property type="match status" value="1"/>
</dbReference>
<dbReference type="InterPro" id="IPR050231">
    <property type="entry name" value="Iron_ascorbate_oxido_reductase"/>
</dbReference>
<dbReference type="GO" id="GO:0044283">
    <property type="term" value="P:small molecule biosynthetic process"/>
    <property type="evidence" value="ECO:0007669"/>
    <property type="project" value="UniProtKB-ARBA"/>
</dbReference>
<reference evidence="4" key="1">
    <citation type="submission" date="2015-01" db="EMBL/GenBank/DDBJ databases">
        <authorList>
            <person name="Durling Mikael"/>
        </authorList>
    </citation>
    <scope>NUCLEOTIDE SEQUENCE</scope>
</reference>
<sequence>MAGKGTTLDMSLFYGTTEQKQTFCRDLLHVLRTRGGVKLQNHPIPDKDIYDLFSWTKKFFELPLETKMKAEHPPEANPNRGYSYVGLENVGAIRRDGKITRDIKETVDFGSPTDDLVDNRWVPEEDLPGFRTFMENFYDKAFKAELDILTALAIALGVDEQHLRSIHNRAENEFRILHYPAVPASDLSDGTATRIGEHTDFGTITLLFQDAVGGLQVEDQENLGTFRDIESASPTDMILNIGDSLQRLTNDTFKAATHRVTYPPSIKAGDERILPERYSVAYFAKPNRQASLLPLKKFITEATPCHYDDVTAWEWNNARIAALFGM</sequence>
<dbReference type="EMBL" id="CDPU01000026">
    <property type="protein sequence ID" value="CEO51960.1"/>
    <property type="molecule type" value="Genomic_DNA"/>
</dbReference>
<dbReference type="AlphaFoldDB" id="A0A0B7KAN0"/>
<dbReference type="InterPro" id="IPR026992">
    <property type="entry name" value="DIOX_N"/>
</dbReference>
<protein>
    <recommendedName>
        <fullName evidence="3">Fe2OG dioxygenase domain-containing protein</fullName>
    </recommendedName>
</protein>
<dbReference type="PANTHER" id="PTHR47990">
    <property type="entry name" value="2-OXOGLUTARATE (2OG) AND FE(II)-DEPENDENT OXYGENASE SUPERFAMILY PROTEIN-RELATED"/>
    <property type="match status" value="1"/>
</dbReference>
<organism evidence="4">
    <name type="scientific">Bionectria ochroleuca</name>
    <name type="common">Gliocladium roseum</name>
    <dbReference type="NCBI Taxonomy" id="29856"/>
    <lineage>
        <taxon>Eukaryota</taxon>
        <taxon>Fungi</taxon>
        <taxon>Dikarya</taxon>
        <taxon>Ascomycota</taxon>
        <taxon>Pezizomycotina</taxon>
        <taxon>Sordariomycetes</taxon>
        <taxon>Hypocreomycetidae</taxon>
        <taxon>Hypocreales</taxon>
        <taxon>Bionectriaceae</taxon>
        <taxon>Clonostachys</taxon>
    </lineage>
</organism>
<evidence type="ECO:0000259" key="3">
    <source>
        <dbReference type="PROSITE" id="PS51471"/>
    </source>
</evidence>